<dbReference type="PANTHER" id="PTHR36156">
    <property type="entry name" value="SLR2101 PROTEIN"/>
    <property type="match status" value="1"/>
</dbReference>
<name>A0A1L7X9Z1_9HELO</name>
<dbReference type="CDD" id="cd02231">
    <property type="entry name" value="cupin_BLL6423-like"/>
    <property type="match status" value="1"/>
</dbReference>
<gene>
    <name evidence="2" type="ORF">PAC_11738</name>
</gene>
<dbReference type="SUPFAM" id="SSF51182">
    <property type="entry name" value="RmlC-like cupins"/>
    <property type="match status" value="1"/>
</dbReference>
<sequence>MASSSSSPPSVLENGLPNVSRYITTTNSSGQAVLSSVVASPSVWQSIGNIAKFFLAYTTRTFPVKLSRAESSQPAPDITSYAHDLSSPPGLGISTGTVMRYVDMAPGSISPMHITKTLDYGTVIEGEIELVLDSGEKKVLRRGDSCVQRGTMHAWRNVSEREWGRMVFVLVGAEGEGVKEELGDMPEGVRGSD</sequence>
<dbReference type="InterPro" id="IPR013096">
    <property type="entry name" value="Cupin_2"/>
</dbReference>
<dbReference type="InterPro" id="IPR047142">
    <property type="entry name" value="OryJ/VirC-like"/>
</dbReference>
<dbReference type="InterPro" id="IPR014710">
    <property type="entry name" value="RmlC-like_jellyroll"/>
</dbReference>
<dbReference type="STRING" id="576137.A0A1L7X9Z1"/>
<evidence type="ECO:0000313" key="2">
    <source>
        <dbReference type="EMBL" id="CZR61841.1"/>
    </source>
</evidence>
<dbReference type="AlphaFoldDB" id="A0A1L7X9Z1"/>
<evidence type="ECO:0000313" key="3">
    <source>
        <dbReference type="Proteomes" id="UP000184330"/>
    </source>
</evidence>
<keyword evidence="3" id="KW-1185">Reference proteome</keyword>
<dbReference type="OrthoDB" id="5840532at2759"/>
<dbReference type="EMBL" id="FJOG01000019">
    <property type="protein sequence ID" value="CZR61841.1"/>
    <property type="molecule type" value="Genomic_DNA"/>
</dbReference>
<reference evidence="2 3" key="1">
    <citation type="submission" date="2016-03" db="EMBL/GenBank/DDBJ databases">
        <authorList>
            <person name="Ploux O."/>
        </authorList>
    </citation>
    <scope>NUCLEOTIDE SEQUENCE [LARGE SCALE GENOMIC DNA]</scope>
    <source>
        <strain evidence="2 3">UAMH 11012</strain>
    </source>
</reference>
<dbReference type="Proteomes" id="UP000184330">
    <property type="component" value="Unassembled WGS sequence"/>
</dbReference>
<accession>A0A1L7X9Z1</accession>
<dbReference type="Pfam" id="PF07883">
    <property type="entry name" value="Cupin_2"/>
    <property type="match status" value="1"/>
</dbReference>
<feature type="domain" description="Cupin type-2" evidence="1">
    <location>
        <begin position="101"/>
        <end position="161"/>
    </location>
</feature>
<protein>
    <submittedName>
        <fullName evidence="2">Related to Cupin domain protein</fullName>
    </submittedName>
</protein>
<organism evidence="2 3">
    <name type="scientific">Phialocephala subalpina</name>
    <dbReference type="NCBI Taxonomy" id="576137"/>
    <lineage>
        <taxon>Eukaryota</taxon>
        <taxon>Fungi</taxon>
        <taxon>Dikarya</taxon>
        <taxon>Ascomycota</taxon>
        <taxon>Pezizomycotina</taxon>
        <taxon>Leotiomycetes</taxon>
        <taxon>Helotiales</taxon>
        <taxon>Mollisiaceae</taxon>
        <taxon>Phialocephala</taxon>
        <taxon>Phialocephala fortinii species complex</taxon>
    </lineage>
</organism>
<evidence type="ECO:0000259" key="1">
    <source>
        <dbReference type="Pfam" id="PF07883"/>
    </source>
</evidence>
<dbReference type="Gene3D" id="2.60.120.10">
    <property type="entry name" value="Jelly Rolls"/>
    <property type="match status" value="1"/>
</dbReference>
<dbReference type="PANTHER" id="PTHR36156:SF3">
    <property type="entry name" value="CUPIN 2 CONSERVED BARREL DOMAIN-CONTAINING PROTEIN"/>
    <property type="match status" value="1"/>
</dbReference>
<proteinExistence type="predicted"/>
<dbReference type="InterPro" id="IPR011051">
    <property type="entry name" value="RmlC_Cupin_sf"/>
</dbReference>